<dbReference type="InterPro" id="IPR014914">
    <property type="entry name" value="RES_dom"/>
</dbReference>
<protein>
    <submittedName>
        <fullName evidence="2">RES domain-containing protein</fullName>
    </submittedName>
</protein>
<keyword evidence="3" id="KW-1185">Reference proteome</keyword>
<dbReference type="RefSeq" id="WP_130276464.1">
    <property type="nucleotide sequence ID" value="NZ_SGXG01000001.1"/>
</dbReference>
<evidence type="ECO:0000313" key="2">
    <source>
        <dbReference type="EMBL" id="RZS97604.1"/>
    </source>
</evidence>
<evidence type="ECO:0000313" key="3">
    <source>
        <dbReference type="Proteomes" id="UP000292209"/>
    </source>
</evidence>
<dbReference type="Pfam" id="PF08808">
    <property type="entry name" value="RES"/>
    <property type="match status" value="1"/>
</dbReference>
<sequence length="152" mass="17374">MEVFRLTKSIYARDLSGTGAAMAGGRWNKKGRAVVYTSENTALALLEIVVNIPPMFQPDLQLITLEIPEDKIQIIDKAQLPDNWYHYPSPRSLKELAEPFFKNLEILGIKVPSSIVHNQYNLILNPQSPYFKEVKIIAQTPFIFDPRLYRSV</sequence>
<name>A0A4Q7PBH0_9BACT</name>
<gene>
    <name evidence="2" type="ORF">BC751_3219</name>
</gene>
<reference evidence="2 3" key="1">
    <citation type="submission" date="2019-02" db="EMBL/GenBank/DDBJ databases">
        <title>Genomic Encyclopedia of Archaeal and Bacterial Type Strains, Phase II (KMG-II): from individual species to whole genera.</title>
        <authorList>
            <person name="Goeker M."/>
        </authorList>
    </citation>
    <scope>NUCLEOTIDE SEQUENCE [LARGE SCALE GENOMIC DNA]</scope>
    <source>
        <strain evidence="2 3">DSM 21411</strain>
    </source>
</reference>
<feature type="domain" description="RES" evidence="1">
    <location>
        <begin position="14"/>
        <end position="138"/>
    </location>
</feature>
<organism evidence="2 3">
    <name type="scientific">Cecembia calidifontis</name>
    <dbReference type="NCBI Taxonomy" id="1187080"/>
    <lineage>
        <taxon>Bacteria</taxon>
        <taxon>Pseudomonadati</taxon>
        <taxon>Bacteroidota</taxon>
        <taxon>Cytophagia</taxon>
        <taxon>Cytophagales</taxon>
        <taxon>Cyclobacteriaceae</taxon>
        <taxon>Cecembia</taxon>
    </lineage>
</organism>
<dbReference type="AlphaFoldDB" id="A0A4Q7PBH0"/>
<dbReference type="Proteomes" id="UP000292209">
    <property type="component" value="Unassembled WGS sequence"/>
</dbReference>
<proteinExistence type="predicted"/>
<dbReference type="OrthoDB" id="9789501at2"/>
<accession>A0A4Q7PBH0</accession>
<evidence type="ECO:0000259" key="1">
    <source>
        <dbReference type="SMART" id="SM00953"/>
    </source>
</evidence>
<dbReference type="EMBL" id="SGXG01000001">
    <property type="protein sequence ID" value="RZS97604.1"/>
    <property type="molecule type" value="Genomic_DNA"/>
</dbReference>
<dbReference type="SMART" id="SM00953">
    <property type="entry name" value="RES"/>
    <property type="match status" value="1"/>
</dbReference>
<comment type="caution">
    <text evidence="2">The sequence shown here is derived from an EMBL/GenBank/DDBJ whole genome shotgun (WGS) entry which is preliminary data.</text>
</comment>